<name>A0ABT3Q5I7_9PROT</name>
<proteinExistence type="predicted"/>
<reference evidence="1 2" key="1">
    <citation type="submission" date="2022-11" db="EMBL/GenBank/DDBJ databases">
        <title>Genome sequencing of Acetobacter type strain.</title>
        <authorList>
            <person name="Heo J."/>
            <person name="Lee D."/>
            <person name="Han B.-H."/>
            <person name="Hong S.-B."/>
            <person name="Kwon S.-W."/>
        </authorList>
    </citation>
    <scope>NUCLEOTIDE SEQUENCE [LARGE SCALE GENOMIC DNA]</scope>
    <source>
        <strain evidence="1 2">KACC 21251</strain>
    </source>
</reference>
<dbReference type="EMBL" id="JAPIUX010000002">
    <property type="protein sequence ID" value="MCX2560559.1"/>
    <property type="molecule type" value="Genomic_DNA"/>
</dbReference>
<sequence>MSKKLPPIPPVPAKVAAAINRTTQLAINEAISKKLYNCAPTTVPGSRRIFQELDILGLRVFFHLCDVGFNHNWAGRMACNVRMWASSDVPAGFKLVEVRFPHNFSYPSGIGIFEDKNGNLVDYKGQKPIPDHELARSSISIAVSGHLEDIRMVFQQLIEEGVIAPVSRKSTTDETSYAYDVVKDAE</sequence>
<dbReference type="Proteomes" id="UP001526446">
    <property type="component" value="Unassembled WGS sequence"/>
</dbReference>
<dbReference type="RefSeq" id="WP_166120191.1">
    <property type="nucleotide sequence ID" value="NZ_JAPIUX010000002.1"/>
</dbReference>
<gene>
    <name evidence="1" type="ORF">OQ252_03945</name>
</gene>
<organism evidence="1 2">
    <name type="scientific">Acetobacter farinalis</name>
    <dbReference type="NCBI Taxonomy" id="1260984"/>
    <lineage>
        <taxon>Bacteria</taxon>
        <taxon>Pseudomonadati</taxon>
        <taxon>Pseudomonadota</taxon>
        <taxon>Alphaproteobacteria</taxon>
        <taxon>Acetobacterales</taxon>
        <taxon>Acetobacteraceae</taxon>
        <taxon>Acetobacter</taxon>
    </lineage>
</organism>
<keyword evidence="2" id="KW-1185">Reference proteome</keyword>
<evidence type="ECO:0000313" key="2">
    <source>
        <dbReference type="Proteomes" id="UP001526446"/>
    </source>
</evidence>
<protein>
    <submittedName>
        <fullName evidence="1">Uncharacterized protein</fullName>
    </submittedName>
</protein>
<accession>A0ABT3Q5I7</accession>
<comment type="caution">
    <text evidence="1">The sequence shown here is derived from an EMBL/GenBank/DDBJ whole genome shotgun (WGS) entry which is preliminary data.</text>
</comment>
<evidence type="ECO:0000313" key="1">
    <source>
        <dbReference type="EMBL" id="MCX2560559.1"/>
    </source>
</evidence>